<feature type="domain" description="Flagellar protein FlgJ N-terminal" evidence="3">
    <location>
        <begin position="60"/>
        <end position="105"/>
    </location>
</feature>
<gene>
    <name evidence="4" type="ORF">HYY20_01665</name>
</gene>
<dbReference type="InterPro" id="IPR050570">
    <property type="entry name" value="Cell_wall_metabolism_enzyme"/>
</dbReference>
<name>A0A932CLW2_UNCTE</name>
<organism evidence="4 5">
    <name type="scientific">Tectimicrobiota bacterium</name>
    <dbReference type="NCBI Taxonomy" id="2528274"/>
    <lineage>
        <taxon>Bacteria</taxon>
        <taxon>Pseudomonadati</taxon>
        <taxon>Nitrospinota/Tectimicrobiota group</taxon>
        <taxon>Candidatus Tectimicrobiota</taxon>
    </lineage>
</organism>
<dbReference type="Gene3D" id="2.70.70.10">
    <property type="entry name" value="Glucose Permease (Domain IIA)"/>
    <property type="match status" value="1"/>
</dbReference>
<feature type="region of interest" description="Disordered" evidence="1">
    <location>
        <begin position="1"/>
        <end position="20"/>
    </location>
</feature>
<dbReference type="GO" id="GO:0004222">
    <property type="term" value="F:metalloendopeptidase activity"/>
    <property type="evidence" value="ECO:0007669"/>
    <property type="project" value="TreeGrafter"/>
</dbReference>
<proteinExistence type="predicted"/>
<dbReference type="PANTHER" id="PTHR21666:SF270">
    <property type="entry name" value="MUREIN HYDROLASE ACTIVATOR ENVC"/>
    <property type="match status" value="1"/>
</dbReference>
<dbReference type="InterPro" id="IPR011055">
    <property type="entry name" value="Dup_hybrid_motif"/>
</dbReference>
<dbReference type="CDD" id="cd12797">
    <property type="entry name" value="M23_peptidase"/>
    <property type="match status" value="1"/>
</dbReference>
<evidence type="ECO:0000313" key="4">
    <source>
        <dbReference type="EMBL" id="MBI2875569.1"/>
    </source>
</evidence>
<comment type="caution">
    <text evidence="4">The sequence shown here is derived from an EMBL/GenBank/DDBJ whole genome shotgun (WGS) entry which is preliminary data.</text>
</comment>
<dbReference type="EMBL" id="JACPRF010000049">
    <property type="protein sequence ID" value="MBI2875569.1"/>
    <property type="molecule type" value="Genomic_DNA"/>
</dbReference>
<reference evidence="4" key="1">
    <citation type="submission" date="2020-07" db="EMBL/GenBank/DDBJ databases">
        <title>Huge and variable diversity of episymbiotic CPR bacteria and DPANN archaea in groundwater ecosystems.</title>
        <authorList>
            <person name="He C.Y."/>
            <person name="Keren R."/>
            <person name="Whittaker M."/>
            <person name="Farag I.F."/>
            <person name="Doudna J."/>
            <person name="Cate J.H.D."/>
            <person name="Banfield J.F."/>
        </authorList>
    </citation>
    <scope>NUCLEOTIDE SEQUENCE</scope>
    <source>
        <strain evidence="4">NC_groundwater_672_Ag_B-0.1um_62_36</strain>
    </source>
</reference>
<feature type="compositionally biased region" description="Polar residues" evidence="1">
    <location>
        <begin position="1"/>
        <end position="13"/>
    </location>
</feature>
<feature type="domain" description="M23ase beta-sheet core" evidence="2">
    <location>
        <begin position="251"/>
        <end position="344"/>
    </location>
</feature>
<dbReference type="SUPFAM" id="SSF51261">
    <property type="entry name" value="Duplicated hybrid motif"/>
    <property type="match status" value="1"/>
</dbReference>
<sequence length="354" mass="37712">MATESSWGPSSSPLRDLTSRAEGWETRLEALRRESVQGDPQAREKVAREFEALFIHYLFKVMRETVPQGGLLGDGQEEAFYTSMLDQELARRMADRGGLGLADLIRQGTLEESARRPPDAAGQPEAHSQPSAAEEPRPTGLAPLPSPSQEPSPIPLAGTGKAVRERPLGGPLSPPEGAPSHSLRPSAALPGVSSSYRVGPPPASPGESLSLQRTPPPLQGQGLHGLQWPLEGRISSPFGPRQDPLTGQTRSHQGIDLVSATGSEIRAAAPGEVIFSGDKGGYGKTVILQHGGYQTLYAHNLANLVRVGDKVQAGQPIALLGDSGRSTGPHLHFEVRREGEAVNPRLLLQADNER</sequence>
<dbReference type="InterPro" id="IPR016047">
    <property type="entry name" value="M23ase_b-sheet_dom"/>
</dbReference>
<dbReference type="AlphaFoldDB" id="A0A932CLW2"/>
<evidence type="ECO:0000259" key="3">
    <source>
        <dbReference type="Pfam" id="PF10135"/>
    </source>
</evidence>
<protein>
    <submittedName>
        <fullName evidence="4">Peptidoglycan DD-metalloendopeptidase family protein</fullName>
    </submittedName>
</protein>
<dbReference type="Proteomes" id="UP000769766">
    <property type="component" value="Unassembled WGS sequence"/>
</dbReference>
<dbReference type="Pfam" id="PF01551">
    <property type="entry name" value="Peptidase_M23"/>
    <property type="match status" value="1"/>
</dbReference>
<evidence type="ECO:0000259" key="2">
    <source>
        <dbReference type="Pfam" id="PF01551"/>
    </source>
</evidence>
<dbReference type="InterPro" id="IPR019301">
    <property type="entry name" value="Flagellar_prot_FlgJ_N"/>
</dbReference>
<feature type="compositionally biased region" description="Pro residues" evidence="1">
    <location>
        <begin position="144"/>
        <end position="154"/>
    </location>
</feature>
<accession>A0A932CLW2</accession>
<evidence type="ECO:0000256" key="1">
    <source>
        <dbReference type="SAM" id="MobiDB-lite"/>
    </source>
</evidence>
<evidence type="ECO:0000313" key="5">
    <source>
        <dbReference type="Proteomes" id="UP000769766"/>
    </source>
</evidence>
<feature type="region of interest" description="Disordered" evidence="1">
    <location>
        <begin position="108"/>
        <end position="250"/>
    </location>
</feature>
<dbReference type="Pfam" id="PF10135">
    <property type="entry name" value="Rod-binding"/>
    <property type="match status" value="1"/>
</dbReference>
<dbReference type="PANTHER" id="PTHR21666">
    <property type="entry name" value="PEPTIDASE-RELATED"/>
    <property type="match status" value="1"/>
</dbReference>